<evidence type="ECO:0000256" key="3">
    <source>
        <dbReference type="ARBA" id="ARBA00023239"/>
    </source>
</evidence>
<name>W4MBM0_9BACT</name>
<keyword evidence="5" id="KW-1185">Reference proteome</keyword>
<dbReference type="AlphaFoldDB" id="W4MBM0"/>
<dbReference type="InterPro" id="IPR003773">
    <property type="entry name" value="Menaquinone_biosynth"/>
</dbReference>
<accession>W4MBM0</accession>
<dbReference type="HOGENOM" id="CLU_2463333_0_0_7"/>
<dbReference type="Gene3D" id="3.40.190.10">
    <property type="entry name" value="Periplasmic binding protein-like II"/>
    <property type="match status" value="1"/>
</dbReference>
<keyword evidence="3" id="KW-0456">Lyase</keyword>
<dbReference type="GO" id="GO:0009234">
    <property type="term" value="P:menaquinone biosynthetic process"/>
    <property type="evidence" value="ECO:0007669"/>
    <property type="project" value="UniProtKB-UniPathway"/>
</dbReference>
<dbReference type="Proteomes" id="UP000019140">
    <property type="component" value="Unassembled WGS sequence"/>
</dbReference>
<sequence>MTLRVGRIPYLSCEPFYFDMARRDWHLVDLVPSALAQALEQGEIDAGPAPVAIASGSKTGSVFYPGFVWPPSVKPAVCGYMPNAQLRT</sequence>
<comment type="caution">
    <text evidence="4">The sequence shown here is derived from an EMBL/GenBank/DDBJ whole genome shotgun (WGS) entry which is preliminary data.</text>
</comment>
<dbReference type="EMBL" id="AZHX01000540">
    <property type="protein sequence ID" value="ETX07047.1"/>
    <property type="molecule type" value="Genomic_DNA"/>
</dbReference>
<dbReference type="SUPFAM" id="SSF53850">
    <property type="entry name" value="Periplasmic binding protein-like II"/>
    <property type="match status" value="1"/>
</dbReference>
<proteinExistence type="predicted"/>
<protein>
    <submittedName>
        <fullName evidence="4">Uncharacterized protein</fullName>
    </submittedName>
</protein>
<dbReference type="UniPathway" id="UPA00079"/>
<comment type="pathway">
    <text evidence="1">Quinol/quinone metabolism; menaquinone biosynthesis.</text>
</comment>
<evidence type="ECO:0000256" key="1">
    <source>
        <dbReference type="ARBA" id="ARBA00004863"/>
    </source>
</evidence>
<reference evidence="4 5" key="1">
    <citation type="journal article" date="2014" name="Nature">
        <title>An environmental bacterial taxon with a large and distinct metabolic repertoire.</title>
        <authorList>
            <person name="Wilson M.C."/>
            <person name="Mori T."/>
            <person name="Ruckert C."/>
            <person name="Uria A.R."/>
            <person name="Helf M.J."/>
            <person name="Takada K."/>
            <person name="Gernert C."/>
            <person name="Steffens U.A."/>
            <person name="Heycke N."/>
            <person name="Schmitt S."/>
            <person name="Rinke C."/>
            <person name="Helfrich E.J."/>
            <person name="Brachmann A.O."/>
            <person name="Gurgui C."/>
            <person name="Wakimoto T."/>
            <person name="Kracht M."/>
            <person name="Crusemann M."/>
            <person name="Hentschel U."/>
            <person name="Abe I."/>
            <person name="Matsunaga S."/>
            <person name="Kalinowski J."/>
            <person name="Takeyama H."/>
            <person name="Piel J."/>
        </authorList>
    </citation>
    <scope>NUCLEOTIDE SEQUENCE [LARGE SCALE GENOMIC DNA]</scope>
    <source>
        <strain evidence="5">TSY2</strain>
    </source>
</reference>
<keyword evidence="2" id="KW-0474">Menaquinone biosynthesis</keyword>
<gene>
    <name evidence="4" type="ORF">ETSY2_13470</name>
</gene>
<dbReference type="GO" id="GO:0016829">
    <property type="term" value="F:lyase activity"/>
    <property type="evidence" value="ECO:0007669"/>
    <property type="project" value="UniProtKB-KW"/>
</dbReference>
<evidence type="ECO:0000313" key="5">
    <source>
        <dbReference type="Proteomes" id="UP000019140"/>
    </source>
</evidence>
<dbReference type="Pfam" id="PF02621">
    <property type="entry name" value="VitK2_biosynth"/>
    <property type="match status" value="1"/>
</dbReference>
<evidence type="ECO:0000313" key="4">
    <source>
        <dbReference type="EMBL" id="ETX07047.1"/>
    </source>
</evidence>
<evidence type="ECO:0000256" key="2">
    <source>
        <dbReference type="ARBA" id="ARBA00022428"/>
    </source>
</evidence>
<organism evidence="4 5">
    <name type="scientific">Candidatus Entotheonella gemina</name>
    <dbReference type="NCBI Taxonomy" id="1429439"/>
    <lineage>
        <taxon>Bacteria</taxon>
        <taxon>Pseudomonadati</taxon>
        <taxon>Nitrospinota/Tectimicrobiota group</taxon>
        <taxon>Candidatus Tectimicrobiota</taxon>
        <taxon>Candidatus Entotheonellia</taxon>
        <taxon>Candidatus Entotheonellales</taxon>
        <taxon>Candidatus Entotheonellaceae</taxon>
        <taxon>Candidatus Entotheonella</taxon>
    </lineage>
</organism>